<dbReference type="PATRIC" id="fig|983917.3.peg.425"/>
<dbReference type="STRING" id="983917.RGE_04320"/>
<dbReference type="InterPro" id="IPR001173">
    <property type="entry name" value="Glyco_trans_2-like"/>
</dbReference>
<proteinExistence type="predicted"/>
<dbReference type="HOGENOM" id="CLU_025996_0_0_4"/>
<dbReference type="EMBL" id="AP012320">
    <property type="protein sequence ID" value="BAL93777.1"/>
    <property type="molecule type" value="Genomic_DNA"/>
</dbReference>
<organism evidence="2 3">
    <name type="scientific">Rubrivivax gelatinosus (strain NBRC 100245 / IL144)</name>
    <dbReference type="NCBI Taxonomy" id="983917"/>
    <lineage>
        <taxon>Bacteria</taxon>
        <taxon>Pseudomonadati</taxon>
        <taxon>Pseudomonadota</taxon>
        <taxon>Betaproteobacteria</taxon>
        <taxon>Burkholderiales</taxon>
        <taxon>Sphaerotilaceae</taxon>
        <taxon>Rubrivivax</taxon>
    </lineage>
</organism>
<dbReference type="KEGG" id="rge:RGE_04320"/>
<dbReference type="GO" id="GO:0016740">
    <property type="term" value="F:transferase activity"/>
    <property type="evidence" value="ECO:0007669"/>
    <property type="project" value="UniProtKB-KW"/>
</dbReference>
<dbReference type="InterPro" id="IPR050834">
    <property type="entry name" value="Glycosyltransf_2"/>
</dbReference>
<sequence length="316" mass="35409">MDDLLPLVSIVMPCFNALAFLDGSVGSVLAQTFENWELIAVDDGSSDGTMAWLQAVGDPRVRAVCQDNGGVSSARNKGIGLARGRYIAFLDADDRWDARFLQRMTETLETRPDAVLAYCGWQNVGRPGPAGAPYVPPDIESATKRETLFAGCQWPIHAALVQREAVVAAGGFDTSLQNAEDYALWLGIGTTGSLVRVPEVLAYYIFHSGAQASRHRARAALQFFAVQQRYLARHPEFTRALGTRRCRDLTVGTLMHRGFECYWADELDDARLIFTTVMRHWYGQRSDWRLMLPSWLPLRWHAALIRLMRNRQETSS</sequence>
<protein>
    <submittedName>
        <fullName evidence="2">Glycosyl transferase family 2</fullName>
    </submittedName>
</protein>
<evidence type="ECO:0000259" key="1">
    <source>
        <dbReference type="Pfam" id="PF00535"/>
    </source>
</evidence>
<keyword evidence="3" id="KW-1185">Reference proteome</keyword>
<reference evidence="2 3" key="1">
    <citation type="journal article" date="2012" name="J. Bacteriol.">
        <title>Complete genome sequence of phototrophic betaproteobacterium Rubrivivax gelatinosus IL144.</title>
        <authorList>
            <person name="Nagashima S."/>
            <person name="Kamimura A."/>
            <person name="Shimizu T."/>
            <person name="Nakamura-isaki S."/>
            <person name="Aono E."/>
            <person name="Sakamoto K."/>
            <person name="Ichikawa N."/>
            <person name="Nakazawa H."/>
            <person name="Sekine M."/>
            <person name="Yamazaki S."/>
            <person name="Fujita N."/>
            <person name="Shimada K."/>
            <person name="Hanada S."/>
            <person name="Nagashima K.V.P."/>
        </authorList>
    </citation>
    <scope>NUCLEOTIDE SEQUENCE [LARGE SCALE GENOMIC DNA]</scope>
    <source>
        <strain evidence="3">NBRC 100245 / IL144</strain>
    </source>
</reference>
<dbReference type="Proteomes" id="UP000007883">
    <property type="component" value="Chromosome"/>
</dbReference>
<dbReference type="Pfam" id="PF00535">
    <property type="entry name" value="Glycos_transf_2"/>
    <property type="match status" value="1"/>
</dbReference>
<dbReference type="eggNOG" id="COG1215">
    <property type="taxonomic scope" value="Bacteria"/>
</dbReference>
<accession>I0HL90</accession>
<evidence type="ECO:0000313" key="3">
    <source>
        <dbReference type="Proteomes" id="UP000007883"/>
    </source>
</evidence>
<dbReference type="PANTHER" id="PTHR43685:SF2">
    <property type="entry name" value="GLYCOSYLTRANSFERASE 2-LIKE DOMAIN-CONTAINING PROTEIN"/>
    <property type="match status" value="1"/>
</dbReference>
<dbReference type="Gene3D" id="3.90.550.10">
    <property type="entry name" value="Spore Coat Polysaccharide Biosynthesis Protein SpsA, Chain A"/>
    <property type="match status" value="1"/>
</dbReference>
<evidence type="ECO:0000313" key="2">
    <source>
        <dbReference type="EMBL" id="BAL93777.1"/>
    </source>
</evidence>
<dbReference type="RefSeq" id="WP_014426653.1">
    <property type="nucleotide sequence ID" value="NC_017075.1"/>
</dbReference>
<dbReference type="SUPFAM" id="SSF53448">
    <property type="entry name" value="Nucleotide-diphospho-sugar transferases"/>
    <property type="match status" value="1"/>
</dbReference>
<keyword evidence="2" id="KW-0808">Transferase</keyword>
<dbReference type="InterPro" id="IPR029044">
    <property type="entry name" value="Nucleotide-diphossugar_trans"/>
</dbReference>
<name>I0HL90_RUBGI</name>
<dbReference type="PANTHER" id="PTHR43685">
    <property type="entry name" value="GLYCOSYLTRANSFERASE"/>
    <property type="match status" value="1"/>
</dbReference>
<feature type="domain" description="Glycosyltransferase 2-like" evidence="1">
    <location>
        <begin position="9"/>
        <end position="117"/>
    </location>
</feature>
<dbReference type="AlphaFoldDB" id="I0HL90"/>
<gene>
    <name evidence="2" type="ordered locus">RGE_04320</name>
</gene>